<name>F8N7V5_9BACT</name>
<dbReference type="SUPFAM" id="SSF52980">
    <property type="entry name" value="Restriction endonuclease-like"/>
    <property type="match status" value="1"/>
</dbReference>
<dbReference type="InterPro" id="IPR011335">
    <property type="entry name" value="Restrct_endonuc-II-like"/>
</dbReference>
<dbReference type="OrthoDB" id="6710308at2"/>
<accession>F8N7V5</accession>
<dbReference type="RefSeq" id="WP_007575102.1">
    <property type="nucleotide sequence ID" value="NZ_BPTS01000002.1"/>
</dbReference>
<evidence type="ECO:0000313" key="2">
    <source>
        <dbReference type="Proteomes" id="UP000002772"/>
    </source>
</evidence>
<dbReference type="STRING" id="688246.Premu_2109"/>
<protein>
    <submittedName>
        <fullName evidence="1">Uncharacterized protein</fullName>
    </submittedName>
</protein>
<dbReference type="InterPro" id="IPR038365">
    <property type="entry name" value="EcoRII_C_sf"/>
</dbReference>
<keyword evidence="2" id="KW-1185">Reference proteome</keyword>
<dbReference type="AlphaFoldDB" id="F8N7V5"/>
<proteinExistence type="predicted"/>
<organism evidence="1 2">
    <name type="scientific">Hallella multisaccharivorax DSM 17128</name>
    <dbReference type="NCBI Taxonomy" id="688246"/>
    <lineage>
        <taxon>Bacteria</taxon>
        <taxon>Pseudomonadati</taxon>
        <taxon>Bacteroidota</taxon>
        <taxon>Bacteroidia</taxon>
        <taxon>Bacteroidales</taxon>
        <taxon>Prevotellaceae</taxon>
        <taxon>Hallella</taxon>
    </lineage>
</organism>
<dbReference type="HOGENOM" id="CLU_1325135_0_0_10"/>
<reference evidence="2" key="1">
    <citation type="journal article" date="2011" name="Stand. Genomic Sci.">
        <title>Non-contiguous finished genome sequence of the opportunistic oral pathogen Prevotella multisaccharivorax type strain (PPPA20).</title>
        <authorList>
            <person name="Pati A."/>
            <person name="Gronow S."/>
            <person name="Lu M."/>
            <person name="Lapidus A."/>
            <person name="Nolan M."/>
            <person name="Lucas S."/>
            <person name="Hammon N."/>
            <person name="Deshpande S."/>
            <person name="Cheng J.F."/>
            <person name="Tapia R."/>
            <person name="Han C."/>
            <person name="Goodwin L."/>
            <person name="Pitluck S."/>
            <person name="Liolios K."/>
            <person name="Pagani I."/>
            <person name="Mavromatis K."/>
            <person name="Mikhailova N."/>
            <person name="Huntemann M."/>
            <person name="Chen A."/>
            <person name="Palaniappan K."/>
            <person name="Land M."/>
            <person name="Hauser L."/>
            <person name="Detter J.C."/>
            <person name="Brambilla E.M."/>
            <person name="Rohde M."/>
            <person name="Goker M."/>
            <person name="Woyke T."/>
            <person name="Bristow J."/>
            <person name="Eisen J.A."/>
            <person name="Markowitz V."/>
            <person name="Hugenholtz P."/>
            <person name="Kyrpides N.C."/>
            <person name="Klenk H.P."/>
            <person name="Ivanova N."/>
        </authorList>
    </citation>
    <scope>NUCLEOTIDE SEQUENCE [LARGE SCALE GENOMIC DNA]</scope>
    <source>
        <strain evidence="2">DSM 17128</strain>
    </source>
</reference>
<dbReference type="Proteomes" id="UP000002772">
    <property type="component" value="Unassembled WGS sequence"/>
</dbReference>
<sequence>MGILLDKGIIKGSKNKTASIFENLFPDDNFLSLDYSSPSDYVSKYWNKYKELQIQNNATNGKFFELTIYTLLYREGLIPFYSQAKVAFVPNVEYDTILYTKEKPISLSLKTSLRERYKQADLEAVALKYVHRKAKCFLLSIESSEVESISRKITTGDILGLDNIIDCQTHEFDALIEWLKKDIKSSLSVSEKIRPVRLKN</sequence>
<dbReference type="EMBL" id="GL945017">
    <property type="protein sequence ID" value="EGN57501.1"/>
    <property type="molecule type" value="Genomic_DNA"/>
</dbReference>
<dbReference type="Gene3D" id="3.40.91.80">
    <property type="match status" value="1"/>
</dbReference>
<gene>
    <name evidence="1" type="ORF">Premu_2109</name>
</gene>
<dbReference type="eggNOG" id="ENOG5033PU3">
    <property type="taxonomic scope" value="Bacteria"/>
</dbReference>
<evidence type="ECO:0000313" key="1">
    <source>
        <dbReference type="EMBL" id="EGN57501.1"/>
    </source>
</evidence>